<dbReference type="RefSeq" id="WP_002709884.1">
    <property type="nucleotide sequence ID" value="NZ_JH651384.1"/>
</dbReference>
<keyword evidence="2" id="KW-0472">Membrane</keyword>
<dbReference type="InterPro" id="IPR046703">
    <property type="entry name" value="DUF6776"/>
</dbReference>
<dbReference type="Proteomes" id="UP000005317">
    <property type="component" value="Unassembled WGS sequence"/>
</dbReference>
<keyword evidence="2" id="KW-1133">Transmembrane helix</keyword>
<dbReference type="EMBL" id="JH651384">
    <property type="protein sequence ID" value="EIJ35990.1"/>
    <property type="molecule type" value="Genomic_DNA"/>
</dbReference>
<dbReference type="AlphaFoldDB" id="A0A656HKY8"/>
<reference evidence="4" key="1">
    <citation type="journal article" date="2011" name="Stand. Genomic Sci.">
        <title>Genome sequence of the filamentous, gliding Thiothrix nivea neotype strain (JP2(T)).</title>
        <authorList>
            <person name="Lapidus A."/>
            <person name="Nolan M."/>
            <person name="Lucas S."/>
            <person name="Glavina Del Rio T."/>
            <person name="Tice H."/>
            <person name="Cheng J.F."/>
            <person name="Tapia R."/>
            <person name="Han C."/>
            <person name="Goodwin L."/>
            <person name="Pitluck S."/>
            <person name="Liolios K."/>
            <person name="Pagani I."/>
            <person name="Ivanova N."/>
            <person name="Huntemann M."/>
            <person name="Mavromatis K."/>
            <person name="Mikhailova N."/>
            <person name="Pati A."/>
            <person name="Chen A."/>
            <person name="Palaniappan K."/>
            <person name="Land M."/>
            <person name="Brambilla E.M."/>
            <person name="Rohde M."/>
            <person name="Abt B."/>
            <person name="Verbarg S."/>
            <person name="Goker M."/>
            <person name="Bristow J."/>
            <person name="Eisen J.A."/>
            <person name="Markowitz V."/>
            <person name="Hugenholtz P."/>
            <person name="Kyrpides N.C."/>
            <person name="Klenk H.P."/>
            <person name="Woyke T."/>
        </authorList>
    </citation>
    <scope>NUCLEOTIDE SEQUENCE [LARGE SCALE GENOMIC DNA]</scope>
    <source>
        <strain evidence="4">ATCC 35100 / DSM 5205 / JP2</strain>
    </source>
</reference>
<accession>A0A656HKY8</accession>
<evidence type="ECO:0000313" key="4">
    <source>
        <dbReference type="Proteomes" id="UP000005317"/>
    </source>
</evidence>
<evidence type="ECO:0000256" key="1">
    <source>
        <dbReference type="SAM" id="Coils"/>
    </source>
</evidence>
<keyword evidence="2" id="KW-0812">Transmembrane</keyword>
<evidence type="ECO:0000313" key="3">
    <source>
        <dbReference type="EMBL" id="EIJ35990.1"/>
    </source>
</evidence>
<keyword evidence="4" id="KW-1185">Reference proteome</keyword>
<protein>
    <submittedName>
        <fullName evidence="3">Uncharacterized protein</fullName>
    </submittedName>
</protein>
<sequence>MSLEYKFENRGTVQVRPTGSDKRSPCWYMLIGTGLLMLAMLGWLFFSGYLTPVNSSGGIQALTLRGKMNEQERLIEKQASNIHGLEEQLASAKRDQEVQLAANEELRKKFSAAETDLSAQRDKLALYEGILSPEGLEQGLHIQHFSIKERLVDKDGNKVNGDHLYQYHLVLANIRSGDAAVKGSFSIAITGQQDGKDVTVTQKDVAPKDEKALTTFDVKHYQGLEGKLLLPKNFEPESVKVKISPAEGDTPERLAKSYDWASFSKAGSVTKASEVTVSTTTTKE</sequence>
<gene>
    <name evidence="3" type="ORF">Thini_3478</name>
</gene>
<organism evidence="3 4">
    <name type="scientific">Thiothrix nivea (strain ATCC 35100 / DSM 5205 / JP2)</name>
    <dbReference type="NCBI Taxonomy" id="870187"/>
    <lineage>
        <taxon>Bacteria</taxon>
        <taxon>Pseudomonadati</taxon>
        <taxon>Pseudomonadota</taxon>
        <taxon>Gammaproteobacteria</taxon>
        <taxon>Thiotrichales</taxon>
        <taxon>Thiotrichaceae</taxon>
        <taxon>Thiothrix</taxon>
    </lineage>
</organism>
<feature type="transmembrane region" description="Helical" evidence="2">
    <location>
        <begin position="26"/>
        <end position="46"/>
    </location>
</feature>
<feature type="coiled-coil region" evidence="1">
    <location>
        <begin position="68"/>
        <end position="123"/>
    </location>
</feature>
<evidence type="ECO:0000256" key="2">
    <source>
        <dbReference type="SAM" id="Phobius"/>
    </source>
</evidence>
<keyword evidence="1" id="KW-0175">Coiled coil</keyword>
<proteinExistence type="predicted"/>
<dbReference type="Pfam" id="PF20567">
    <property type="entry name" value="DUF6776"/>
    <property type="match status" value="1"/>
</dbReference>
<name>A0A656HKY8_THINJ</name>
<dbReference type="OrthoDB" id="7056878at2"/>